<comment type="caution">
    <text evidence="1">The sequence shown here is derived from an EMBL/GenBank/DDBJ whole genome shotgun (WGS) entry which is preliminary data.</text>
</comment>
<organism evidence="1 2">
    <name type="scientific">Paenibacillus contaminans</name>
    <dbReference type="NCBI Taxonomy" id="450362"/>
    <lineage>
        <taxon>Bacteria</taxon>
        <taxon>Bacillati</taxon>
        <taxon>Bacillota</taxon>
        <taxon>Bacilli</taxon>
        <taxon>Bacillales</taxon>
        <taxon>Paenibacillaceae</taxon>
        <taxon>Paenibacillus</taxon>
    </lineage>
</organism>
<dbReference type="AlphaFoldDB" id="A0A329MS31"/>
<reference evidence="1 2" key="1">
    <citation type="journal article" date="2009" name="Int. J. Syst. Evol. Microbiol.">
        <title>Paenibacillus contaminans sp. nov., isolated from a contaminated laboratory plate.</title>
        <authorList>
            <person name="Chou J.H."/>
            <person name="Lee J.H."/>
            <person name="Lin M.C."/>
            <person name="Chang P.S."/>
            <person name="Arun A.B."/>
            <person name="Young C.C."/>
            <person name="Chen W.M."/>
        </authorList>
    </citation>
    <scope>NUCLEOTIDE SEQUENCE [LARGE SCALE GENOMIC DNA]</scope>
    <source>
        <strain evidence="1 2">CKOBP-6</strain>
    </source>
</reference>
<name>A0A329MS31_9BACL</name>
<sequence length="131" mass="14745">MPQTFVNTIEGKRGWLSVGEEREKNRLLAEMERTALEEAEITCYRVAYYLLHIEDAAVRAARCALLELARDDRFFDGPESQRHKLVKAAAIKASISEKQQLLLRKQARAGAAEAAATESDAARFPLRQTAR</sequence>
<gene>
    <name evidence="1" type="ORF">DQG23_05300</name>
</gene>
<keyword evidence="2" id="KW-1185">Reference proteome</keyword>
<accession>A0A329MS31</accession>
<evidence type="ECO:0000313" key="1">
    <source>
        <dbReference type="EMBL" id="RAV22362.1"/>
    </source>
</evidence>
<protein>
    <submittedName>
        <fullName evidence="1">Uncharacterized protein</fullName>
    </submittedName>
</protein>
<proteinExistence type="predicted"/>
<dbReference type="EMBL" id="QMFB01000002">
    <property type="protein sequence ID" value="RAV22362.1"/>
    <property type="molecule type" value="Genomic_DNA"/>
</dbReference>
<dbReference type="Proteomes" id="UP000250369">
    <property type="component" value="Unassembled WGS sequence"/>
</dbReference>
<evidence type="ECO:0000313" key="2">
    <source>
        <dbReference type="Proteomes" id="UP000250369"/>
    </source>
</evidence>